<protein>
    <recommendedName>
        <fullName evidence="6 7">6-phosphogluconolactonase</fullName>
        <shortName evidence="7">6PGL</shortName>
        <ecNumber evidence="5 7">3.1.1.31</ecNumber>
    </recommendedName>
</protein>
<evidence type="ECO:0000259" key="8">
    <source>
        <dbReference type="Pfam" id="PF01182"/>
    </source>
</evidence>
<evidence type="ECO:0000313" key="9">
    <source>
        <dbReference type="EMBL" id="MFD2139659.1"/>
    </source>
</evidence>
<dbReference type="EC" id="3.1.1.31" evidence="5 7"/>
<evidence type="ECO:0000256" key="1">
    <source>
        <dbReference type="ARBA" id="ARBA00000832"/>
    </source>
</evidence>
<dbReference type="GO" id="GO:0017057">
    <property type="term" value="F:6-phosphogluconolactonase activity"/>
    <property type="evidence" value="ECO:0007669"/>
    <property type="project" value="UniProtKB-EC"/>
</dbReference>
<proteinExistence type="inferred from homology"/>
<keyword evidence="7 9" id="KW-0378">Hydrolase</keyword>
<gene>
    <name evidence="7 9" type="primary">pgl</name>
    <name evidence="9" type="ORF">ACFSNC_04565</name>
</gene>
<dbReference type="SUPFAM" id="SSF100950">
    <property type="entry name" value="NagB/RpiA/CoA transferase-like"/>
    <property type="match status" value="1"/>
</dbReference>
<dbReference type="EMBL" id="JBHUHD010000001">
    <property type="protein sequence ID" value="MFD2139659.1"/>
    <property type="molecule type" value="Genomic_DNA"/>
</dbReference>
<comment type="similarity">
    <text evidence="4 7">Belongs to the glucosamine/galactosamine-6-phosphate isomerase family. 6-phosphogluconolactonase subfamily.</text>
</comment>
<dbReference type="PANTHER" id="PTHR11054">
    <property type="entry name" value="6-PHOSPHOGLUCONOLACTONASE"/>
    <property type="match status" value="1"/>
</dbReference>
<evidence type="ECO:0000256" key="2">
    <source>
        <dbReference type="ARBA" id="ARBA00002681"/>
    </source>
</evidence>
<dbReference type="InterPro" id="IPR006148">
    <property type="entry name" value="Glc/Gal-6P_isomerase"/>
</dbReference>
<reference evidence="10" key="1">
    <citation type="journal article" date="2019" name="Int. J. Syst. Evol. Microbiol.">
        <title>The Global Catalogue of Microorganisms (GCM) 10K type strain sequencing project: providing services to taxonomists for standard genome sequencing and annotation.</title>
        <authorList>
            <consortium name="The Broad Institute Genomics Platform"/>
            <consortium name="The Broad Institute Genome Sequencing Center for Infectious Disease"/>
            <person name="Wu L."/>
            <person name="Ma J."/>
        </authorList>
    </citation>
    <scope>NUCLEOTIDE SEQUENCE [LARGE SCALE GENOMIC DNA]</scope>
    <source>
        <strain evidence="10">CCM 7435</strain>
    </source>
</reference>
<evidence type="ECO:0000256" key="6">
    <source>
        <dbReference type="ARBA" id="ARBA00020337"/>
    </source>
</evidence>
<comment type="catalytic activity">
    <reaction evidence="1 7">
        <text>6-phospho-D-glucono-1,5-lactone + H2O = 6-phospho-D-gluconate + H(+)</text>
        <dbReference type="Rhea" id="RHEA:12556"/>
        <dbReference type="ChEBI" id="CHEBI:15377"/>
        <dbReference type="ChEBI" id="CHEBI:15378"/>
        <dbReference type="ChEBI" id="CHEBI:57955"/>
        <dbReference type="ChEBI" id="CHEBI:58759"/>
        <dbReference type="EC" id="3.1.1.31"/>
    </reaction>
</comment>
<evidence type="ECO:0000256" key="7">
    <source>
        <dbReference type="RuleBase" id="RU365095"/>
    </source>
</evidence>
<dbReference type="NCBIfam" id="TIGR01198">
    <property type="entry name" value="pgl"/>
    <property type="match status" value="1"/>
</dbReference>
<dbReference type="PANTHER" id="PTHR11054:SF0">
    <property type="entry name" value="6-PHOSPHOGLUCONOLACTONASE"/>
    <property type="match status" value="1"/>
</dbReference>
<dbReference type="InterPro" id="IPR037171">
    <property type="entry name" value="NagB/RpiA_transferase-like"/>
</dbReference>
<evidence type="ECO:0000256" key="4">
    <source>
        <dbReference type="ARBA" id="ARBA00010662"/>
    </source>
</evidence>
<feature type="domain" description="Glucosamine/galactosamine-6-phosphate isomerase" evidence="8">
    <location>
        <begin position="14"/>
        <end position="222"/>
    </location>
</feature>
<dbReference type="InterPro" id="IPR005900">
    <property type="entry name" value="6-phosphogluconolactonase_DevB"/>
</dbReference>
<dbReference type="CDD" id="cd01400">
    <property type="entry name" value="6PGL"/>
    <property type="match status" value="1"/>
</dbReference>
<comment type="pathway">
    <text evidence="3 7">Carbohydrate degradation; pentose phosphate pathway; D-ribulose 5-phosphate from D-glucose 6-phosphate (oxidative stage): step 2/3.</text>
</comment>
<dbReference type="RefSeq" id="WP_213352527.1">
    <property type="nucleotide sequence ID" value="NZ_JAHBGB010000023.1"/>
</dbReference>
<evidence type="ECO:0000256" key="5">
    <source>
        <dbReference type="ARBA" id="ARBA00013198"/>
    </source>
</evidence>
<dbReference type="Proteomes" id="UP001597299">
    <property type="component" value="Unassembled WGS sequence"/>
</dbReference>
<evidence type="ECO:0000256" key="3">
    <source>
        <dbReference type="ARBA" id="ARBA00004961"/>
    </source>
</evidence>
<sequence length="233" mass="24777">MTDTPALRLFPDGLALAEALADFVAGKLAARVARDGGASLAVSGGRTPTRFFEALSRRDLPWAKIGITLVDERWVRETSDRSNARLVREHLLKGPAAAARFVPLANDAPTPEDGFFAINEALEDLYWPLACAVLGMGEDGHTASFFPGGDRLSEALDPEGTLGLLPMRAPGAGEPRLTLTLPVLLAADGLALHIEGEAKRPVLQAALADGPVEEMPVRAVLRAARAPDIFWCP</sequence>
<name>A0ABW4YTG4_9HYPH</name>
<comment type="function">
    <text evidence="2 7">Hydrolysis of 6-phosphogluconolactone to 6-phosphogluconate.</text>
</comment>
<dbReference type="InterPro" id="IPR039104">
    <property type="entry name" value="6PGL"/>
</dbReference>
<dbReference type="Gene3D" id="3.40.50.1360">
    <property type="match status" value="1"/>
</dbReference>
<accession>A0ABW4YTG4</accession>
<comment type="caution">
    <text evidence="9">The sequence shown here is derived from an EMBL/GenBank/DDBJ whole genome shotgun (WGS) entry which is preliminary data.</text>
</comment>
<keyword evidence="10" id="KW-1185">Reference proteome</keyword>
<dbReference type="Pfam" id="PF01182">
    <property type="entry name" value="Glucosamine_iso"/>
    <property type="match status" value="1"/>
</dbReference>
<organism evidence="9 10">
    <name type="scientific">Ancylobacter oerskovii</name>
    <dbReference type="NCBI Taxonomy" id="459519"/>
    <lineage>
        <taxon>Bacteria</taxon>
        <taxon>Pseudomonadati</taxon>
        <taxon>Pseudomonadota</taxon>
        <taxon>Alphaproteobacteria</taxon>
        <taxon>Hyphomicrobiales</taxon>
        <taxon>Xanthobacteraceae</taxon>
        <taxon>Ancylobacter</taxon>
    </lineage>
</organism>
<evidence type="ECO:0000313" key="10">
    <source>
        <dbReference type="Proteomes" id="UP001597299"/>
    </source>
</evidence>